<dbReference type="AlphaFoldDB" id="A0A428ETV5"/>
<dbReference type="InterPro" id="IPR010738">
    <property type="entry name" value="DUF1310"/>
</dbReference>
<gene>
    <name evidence="3" type="ORF">HXO88_01355</name>
    <name evidence="2" type="ORF">SITYG_17880</name>
</gene>
<dbReference type="EMBL" id="JABZYP010000003">
    <property type="protein sequence ID" value="MBF1712377.1"/>
    <property type="molecule type" value="Genomic_DNA"/>
</dbReference>
<evidence type="ECO:0000313" key="2">
    <source>
        <dbReference type="EMBL" id="BAW17765.1"/>
    </source>
</evidence>
<dbReference type="RefSeq" id="WP_009569492.1">
    <property type="nucleotide sequence ID" value="NZ_AP014880.1"/>
</dbReference>
<keyword evidence="1" id="KW-1133">Transmembrane helix</keyword>
<dbReference type="STRING" id="1338.A6J72_06620"/>
<name>A0A428ETV5_STRIT</name>
<feature type="transmembrane region" description="Helical" evidence="1">
    <location>
        <begin position="6"/>
        <end position="27"/>
    </location>
</feature>
<reference evidence="3" key="2">
    <citation type="submission" date="2020-04" db="EMBL/GenBank/DDBJ databases">
        <title>Deep metagenomics examines the oral microbiome during advanced dental caries in children, revealing novel taxa and co-occurrences with host molecules.</title>
        <authorList>
            <person name="Baker J.L."/>
            <person name="Morton J.T."/>
            <person name="Dinis M."/>
            <person name="Alvarez R."/>
            <person name="Tran N.C."/>
            <person name="Knight R."/>
            <person name="Edlund A."/>
        </authorList>
    </citation>
    <scope>NUCLEOTIDE SEQUENCE</scope>
    <source>
        <strain evidence="3">JCVI_23_bin.22</strain>
    </source>
</reference>
<reference evidence="2 4" key="1">
    <citation type="journal article" date="2017" name="Infect. Immun.">
        <title>Characterization of the Pathogenicity of Streptococcus intermedius TYG1620 Isolated from a Human Brain Abscess Based on the Complete Genome Sequence with Transcriptome Analysis and Transposon Mutagenesis in a Murine Subcutaneous Abscess Model.</title>
        <authorList>
            <person name="Hasegawa N."/>
            <person name="Sekizuka T."/>
            <person name="Sugi Y."/>
            <person name="Kawakami N."/>
            <person name="Ogasawara Y."/>
            <person name="Kato K."/>
            <person name="Yamashita A."/>
            <person name="Takeuchi F."/>
            <person name="Kuroda M."/>
        </authorList>
    </citation>
    <scope>NUCLEOTIDE SEQUENCE [LARGE SCALE GENOMIC DNA]</scope>
    <source>
        <strain evidence="2 4">TYG1620</strain>
    </source>
</reference>
<dbReference type="Pfam" id="PF07006">
    <property type="entry name" value="DUF1310"/>
    <property type="match status" value="1"/>
</dbReference>
<dbReference type="Proteomes" id="UP000217792">
    <property type="component" value="Chromosome"/>
</dbReference>
<proteinExistence type="predicted"/>
<evidence type="ECO:0000313" key="4">
    <source>
        <dbReference type="Proteomes" id="UP000217792"/>
    </source>
</evidence>
<evidence type="ECO:0000313" key="5">
    <source>
        <dbReference type="Proteomes" id="UP000721045"/>
    </source>
</evidence>
<accession>A0A428ETV5</accession>
<keyword evidence="1" id="KW-0812">Transmembrane</keyword>
<sequence>MRKKRLIWILVSILAVIGIVVGGFAMHQHQEKQKMIRIATSKEAKKVYEDFMKDKDPKALTSEGVIKSYEIDTATLSYNPMGGLMVTVIINNKAELDIGYNLIENDDGTYISAYYTTSPELSKLLKGRKK</sequence>
<evidence type="ECO:0000256" key="1">
    <source>
        <dbReference type="SAM" id="Phobius"/>
    </source>
</evidence>
<dbReference type="EMBL" id="AP014880">
    <property type="protein sequence ID" value="BAW17765.1"/>
    <property type="molecule type" value="Genomic_DNA"/>
</dbReference>
<protein>
    <submittedName>
        <fullName evidence="3">DUF1310 family protein</fullName>
    </submittedName>
</protein>
<dbReference type="Proteomes" id="UP000721045">
    <property type="component" value="Unassembled WGS sequence"/>
</dbReference>
<evidence type="ECO:0000313" key="3">
    <source>
        <dbReference type="EMBL" id="MBF1712377.1"/>
    </source>
</evidence>
<organism evidence="3 5">
    <name type="scientific">Streptococcus intermedius</name>
    <dbReference type="NCBI Taxonomy" id="1338"/>
    <lineage>
        <taxon>Bacteria</taxon>
        <taxon>Bacillati</taxon>
        <taxon>Bacillota</taxon>
        <taxon>Bacilli</taxon>
        <taxon>Lactobacillales</taxon>
        <taxon>Streptococcaceae</taxon>
        <taxon>Streptococcus</taxon>
        <taxon>Streptococcus anginosus group</taxon>
    </lineage>
</organism>
<keyword evidence="1" id="KW-0472">Membrane</keyword>